<dbReference type="GO" id="GO:0003677">
    <property type="term" value="F:DNA binding"/>
    <property type="evidence" value="ECO:0007669"/>
    <property type="project" value="UniProtKB-KW"/>
</dbReference>
<dbReference type="CDD" id="cd06170">
    <property type="entry name" value="LuxR_C_like"/>
    <property type="match status" value="1"/>
</dbReference>
<protein>
    <submittedName>
        <fullName evidence="5">Helix-turn-helix transcriptional regulator</fullName>
    </submittedName>
</protein>
<evidence type="ECO:0000256" key="3">
    <source>
        <dbReference type="ARBA" id="ARBA00023163"/>
    </source>
</evidence>
<dbReference type="SMART" id="SM00421">
    <property type="entry name" value="HTH_LUXR"/>
    <property type="match status" value="1"/>
</dbReference>
<dbReference type="AlphaFoldDB" id="A0A8J3RNT9"/>
<dbReference type="Proteomes" id="UP000616724">
    <property type="component" value="Unassembled WGS sequence"/>
</dbReference>
<sequence>MWGDRAERARREIAALAARAPGVPDLHAAVLDVVHRTVPFEQACWAAVDPRTLMMTAVTNHPPWPVPAEDAARFAESEYAGTEPNTFAQLSLRNVPVARMSDAPHRDVVRSVRLNELLRPRGLEHELRAAFLVDDTCWAVGGLFRGPCGDFTDREVEFLSAIAAPLAAATRIAVRARGRSQRGVDGPVIVLAGPGGELRAATAAAASWLAELDEAAPGRFTVTLHAVVAGARTAPCGTARTLMRDVGEGWVVLQASRLITGDDPDQMVITVAPATAGEVVRLLLTAYGATAREQDVCFEVLSGRSTAEIAGRLFISPHTVQDHLKALFEKVGVRSRGELVAKLQP</sequence>
<dbReference type="PROSITE" id="PS50043">
    <property type="entry name" value="HTH_LUXR_2"/>
    <property type="match status" value="1"/>
</dbReference>
<dbReference type="RefSeq" id="WP_203892871.1">
    <property type="nucleotide sequence ID" value="NZ_BOOH01000039.1"/>
</dbReference>
<dbReference type="PRINTS" id="PR00038">
    <property type="entry name" value="HTHLUXR"/>
</dbReference>
<evidence type="ECO:0000313" key="6">
    <source>
        <dbReference type="Proteomes" id="UP000616724"/>
    </source>
</evidence>
<comment type="caution">
    <text evidence="5">The sequence shown here is derived from an EMBL/GenBank/DDBJ whole genome shotgun (WGS) entry which is preliminary data.</text>
</comment>
<gene>
    <name evidence="5" type="ORF">Plo01_47880</name>
</gene>
<dbReference type="PROSITE" id="PS00622">
    <property type="entry name" value="HTH_LUXR_1"/>
    <property type="match status" value="1"/>
</dbReference>
<evidence type="ECO:0000256" key="1">
    <source>
        <dbReference type="ARBA" id="ARBA00023015"/>
    </source>
</evidence>
<dbReference type="InterPro" id="IPR016032">
    <property type="entry name" value="Sig_transdc_resp-reg_C-effctor"/>
</dbReference>
<keyword evidence="2" id="KW-0238">DNA-binding</keyword>
<keyword evidence="6" id="KW-1185">Reference proteome</keyword>
<dbReference type="PANTHER" id="PTHR44688">
    <property type="entry name" value="DNA-BINDING TRANSCRIPTIONAL ACTIVATOR DEVR_DOSR"/>
    <property type="match status" value="1"/>
</dbReference>
<dbReference type="Gene3D" id="1.10.10.10">
    <property type="entry name" value="Winged helix-like DNA-binding domain superfamily/Winged helix DNA-binding domain"/>
    <property type="match status" value="1"/>
</dbReference>
<evidence type="ECO:0000256" key="2">
    <source>
        <dbReference type="ARBA" id="ARBA00023125"/>
    </source>
</evidence>
<dbReference type="InterPro" id="IPR036388">
    <property type="entry name" value="WH-like_DNA-bd_sf"/>
</dbReference>
<name>A0A8J3RNT9_9ACTN</name>
<dbReference type="InterPro" id="IPR000792">
    <property type="entry name" value="Tscrpt_reg_LuxR_C"/>
</dbReference>
<feature type="domain" description="HTH luxR-type" evidence="4">
    <location>
        <begin position="290"/>
        <end position="345"/>
    </location>
</feature>
<dbReference type="Pfam" id="PF00196">
    <property type="entry name" value="GerE"/>
    <property type="match status" value="1"/>
</dbReference>
<reference evidence="5 6" key="1">
    <citation type="submission" date="2021-01" db="EMBL/GenBank/DDBJ databases">
        <title>Whole genome shotgun sequence of Planobispora longispora NBRC 13918.</title>
        <authorList>
            <person name="Komaki H."/>
            <person name="Tamura T."/>
        </authorList>
    </citation>
    <scope>NUCLEOTIDE SEQUENCE [LARGE SCALE GENOMIC DNA]</scope>
    <source>
        <strain evidence="5 6">NBRC 13918</strain>
    </source>
</reference>
<keyword evidence="1" id="KW-0805">Transcription regulation</keyword>
<evidence type="ECO:0000313" key="5">
    <source>
        <dbReference type="EMBL" id="GIH78359.1"/>
    </source>
</evidence>
<dbReference type="PANTHER" id="PTHR44688:SF16">
    <property type="entry name" value="DNA-BINDING TRANSCRIPTIONAL ACTIVATOR DEVR_DOSR"/>
    <property type="match status" value="1"/>
</dbReference>
<accession>A0A8J3RNT9</accession>
<dbReference type="GO" id="GO:0006355">
    <property type="term" value="P:regulation of DNA-templated transcription"/>
    <property type="evidence" value="ECO:0007669"/>
    <property type="project" value="InterPro"/>
</dbReference>
<dbReference type="EMBL" id="BOOH01000039">
    <property type="protein sequence ID" value="GIH78359.1"/>
    <property type="molecule type" value="Genomic_DNA"/>
</dbReference>
<proteinExistence type="predicted"/>
<evidence type="ECO:0000259" key="4">
    <source>
        <dbReference type="PROSITE" id="PS50043"/>
    </source>
</evidence>
<keyword evidence="3" id="KW-0804">Transcription</keyword>
<organism evidence="5 6">
    <name type="scientific">Planobispora longispora</name>
    <dbReference type="NCBI Taxonomy" id="28887"/>
    <lineage>
        <taxon>Bacteria</taxon>
        <taxon>Bacillati</taxon>
        <taxon>Actinomycetota</taxon>
        <taxon>Actinomycetes</taxon>
        <taxon>Streptosporangiales</taxon>
        <taxon>Streptosporangiaceae</taxon>
        <taxon>Planobispora</taxon>
    </lineage>
</organism>
<dbReference type="SUPFAM" id="SSF46894">
    <property type="entry name" value="C-terminal effector domain of the bipartite response regulators"/>
    <property type="match status" value="1"/>
</dbReference>